<dbReference type="OrthoDB" id="117970at2157"/>
<dbReference type="Pfam" id="PF07690">
    <property type="entry name" value="MFS_1"/>
    <property type="match status" value="1"/>
</dbReference>
<feature type="transmembrane region" description="Helical" evidence="6">
    <location>
        <begin position="417"/>
        <end position="436"/>
    </location>
</feature>
<feature type="transmembrane region" description="Helical" evidence="6">
    <location>
        <begin position="299"/>
        <end position="319"/>
    </location>
</feature>
<evidence type="ECO:0000259" key="7">
    <source>
        <dbReference type="PROSITE" id="PS50850"/>
    </source>
</evidence>
<reference evidence="9" key="1">
    <citation type="submission" date="2012-03" db="EMBL/GenBank/DDBJ databases">
        <title>Complete genome of Caldisphaera lagunensis DSM 15908.</title>
        <authorList>
            <person name="Lucas S."/>
            <person name="Copeland A."/>
            <person name="Lapidus A."/>
            <person name="Glavina del Rio T."/>
            <person name="Dalin E."/>
            <person name="Tice H."/>
            <person name="Bruce D."/>
            <person name="Goodwin L."/>
            <person name="Pitluck S."/>
            <person name="Peters L."/>
            <person name="Mikhailova N."/>
            <person name="Teshima H."/>
            <person name="Kyrpides N."/>
            <person name="Mavromatis K."/>
            <person name="Ivanova N."/>
            <person name="Brettin T."/>
            <person name="Detter J.C."/>
            <person name="Han C."/>
            <person name="Larimer F."/>
            <person name="Land M."/>
            <person name="Hauser L."/>
            <person name="Markowitz V."/>
            <person name="Cheng J.-F."/>
            <person name="Hugenholtz P."/>
            <person name="Woyke T."/>
            <person name="Wu D."/>
            <person name="Spring S."/>
            <person name="Schroeder M."/>
            <person name="Brambilla E."/>
            <person name="Klenk H.-P."/>
            <person name="Eisen J.A."/>
        </authorList>
    </citation>
    <scope>NUCLEOTIDE SEQUENCE [LARGE SCALE GENOMIC DNA]</scope>
    <source>
        <strain evidence="9">DSM 15908 / JCM 11604 / IC-154</strain>
    </source>
</reference>
<dbReference type="KEGG" id="clg:Calag_0174"/>
<evidence type="ECO:0000313" key="8">
    <source>
        <dbReference type="EMBL" id="AFZ69959.1"/>
    </source>
</evidence>
<evidence type="ECO:0000256" key="2">
    <source>
        <dbReference type="ARBA" id="ARBA00022448"/>
    </source>
</evidence>
<sequence length="450" mass="50309">MSVSQKRYSIAARLDRLPWTSLHTKLLMLLSLGEFFDLYDLFAGGFTVTPIHLYYHVGIESAIFYTIAIFFLGAFVGVILLGYIGDLLGRRTVIVINMIIMSIAYLLTPFSPNIYVLGALRFIAGLGAGPEAILVVDIMSTEFYPAAIRGNRLAIAYTIAWISPIIVALISLFTIPSHWQWIYWVGGIGILTIIPLRFMIPESPRWLEVHNKYDEADKIVSQFEQQAIKEGKKLPEPVEVEVIKTEKVPLSEAFKGVYLKRMVMLLIFQFFQAAVYYGFTSLAPTVLYSKGFTFAKSTTMTFVIYTGYFIGSLLSIFLIDKKVFDRKWQIVVYMTLAGVLGVLFGYSHSVILLETSGFLLATFLNLFSNTYHQYMAEILPTRVRAASDGLQYSLSRLGTFIFLTYLGSVLVTSGPTALYLTTFAFAIIVALDIAALGPKATGERIEVIAK</sequence>
<evidence type="ECO:0000256" key="5">
    <source>
        <dbReference type="ARBA" id="ARBA00023136"/>
    </source>
</evidence>
<feature type="transmembrane region" description="Helical" evidence="6">
    <location>
        <begin position="114"/>
        <end position="134"/>
    </location>
</feature>
<evidence type="ECO:0000256" key="1">
    <source>
        <dbReference type="ARBA" id="ARBA00004141"/>
    </source>
</evidence>
<dbReference type="InterPro" id="IPR020846">
    <property type="entry name" value="MFS_dom"/>
</dbReference>
<feature type="transmembrane region" description="Helical" evidence="6">
    <location>
        <begin position="91"/>
        <end position="108"/>
    </location>
</feature>
<evidence type="ECO:0000256" key="3">
    <source>
        <dbReference type="ARBA" id="ARBA00022692"/>
    </source>
</evidence>
<keyword evidence="9" id="KW-1185">Reference proteome</keyword>
<feature type="transmembrane region" description="Helical" evidence="6">
    <location>
        <begin position="154"/>
        <end position="175"/>
    </location>
</feature>
<dbReference type="SUPFAM" id="SSF103473">
    <property type="entry name" value="MFS general substrate transporter"/>
    <property type="match status" value="1"/>
</dbReference>
<keyword evidence="2" id="KW-0813">Transport</keyword>
<dbReference type="PROSITE" id="PS50850">
    <property type="entry name" value="MFS"/>
    <property type="match status" value="1"/>
</dbReference>
<dbReference type="STRING" id="1056495.Calag_0174"/>
<keyword evidence="5 6" id="KW-0472">Membrane</keyword>
<dbReference type="Proteomes" id="UP000010469">
    <property type="component" value="Chromosome"/>
</dbReference>
<dbReference type="HOGENOM" id="CLU_001265_46_6_2"/>
<dbReference type="EMBL" id="CP003378">
    <property type="protein sequence ID" value="AFZ69959.1"/>
    <property type="molecule type" value="Genomic_DNA"/>
</dbReference>
<dbReference type="InParanoid" id="L0A959"/>
<dbReference type="PANTHER" id="PTHR23511">
    <property type="entry name" value="SYNAPTIC VESICLE GLYCOPROTEIN 2"/>
    <property type="match status" value="1"/>
</dbReference>
<proteinExistence type="predicted"/>
<dbReference type="InterPro" id="IPR011701">
    <property type="entry name" value="MFS"/>
</dbReference>
<dbReference type="GO" id="GO:0016020">
    <property type="term" value="C:membrane"/>
    <property type="evidence" value="ECO:0007669"/>
    <property type="project" value="UniProtKB-SubCell"/>
</dbReference>
<gene>
    <name evidence="8" type="ordered locus">Calag_0174</name>
</gene>
<evidence type="ECO:0000256" key="4">
    <source>
        <dbReference type="ARBA" id="ARBA00022989"/>
    </source>
</evidence>
<evidence type="ECO:0000256" key="6">
    <source>
        <dbReference type="SAM" id="Phobius"/>
    </source>
</evidence>
<feature type="transmembrane region" description="Helical" evidence="6">
    <location>
        <begin position="181"/>
        <end position="200"/>
    </location>
</feature>
<feature type="transmembrane region" description="Helical" evidence="6">
    <location>
        <begin position="331"/>
        <end position="351"/>
    </location>
</feature>
<keyword evidence="4 6" id="KW-1133">Transmembrane helix</keyword>
<dbReference type="AlphaFoldDB" id="L0A959"/>
<feature type="domain" description="Major facilitator superfamily (MFS) profile" evidence="7">
    <location>
        <begin position="26"/>
        <end position="441"/>
    </location>
</feature>
<accession>L0A959</accession>
<dbReference type="GO" id="GO:0022857">
    <property type="term" value="F:transmembrane transporter activity"/>
    <property type="evidence" value="ECO:0007669"/>
    <property type="project" value="InterPro"/>
</dbReference>
<feature type="transmembrane region" description="Helical" evidence="6">
    <location>
        <begin position="262"/>
        <end position="279"/>
    </location>
</feature>
<organism evidence="8 9">
    <name type="scientific">Caldisphaera lagunensis (strain DSM 15908 / JCM 11604 / ANMR 0165 / IC-154)</name>
    <dbReference type="NCBI Taxonomy" id="1056495"/>
    <lineage>
        <taxon>Archaea</taxon>
        <taxon>Thermoproteota</taxon>
        <taxon>Thermoprotei</taxon>
        <taxon>Acidilobales</taxon>
        <taxon>Caldisphaeraceae</taxon>
        <taxon>Caldisphaera</taxon>
    </lineage>
</organism>
<comment type="subcellular location">
    <subcellularLocation>
        <location evidence="1">Membrane</location>
        <topology evidence="1">Multi-pass membrane protein</topology>
    </subcellularLocation>
</comment>
<dbReference type="PANTHER" id="PTHR23511:SF34">
    <property type="entry name" value="SYNAPTIC VESICLE GLYCOPROTEIN 2"/>
    <property type="match status" value="1"/>
</dbReference>
<evidence type="ECO:0000313" key="9">
    <source>
        <dbReference type="Proteomes" id="UP000010469"/>
    </source>
</evidence>
<dbReference type="eggNOG" id="arCOG02688">
    <property type="taxonomic scope" value="Archaea"/>
</dbReference>
<dbReference type="Gene3D" id="1.20.1250.20">
    <property type="entry name" value="MFS general substrate transporter like domains"/>
    <property type="match status" value="1"/>
</dbReference>
<dbReference type="FunCoup" id="L0A959">
    <property type="interactions" value="4"/>
</dbReference>
<dbReference type="CDD" id="cd17316">
    <property type="entry name" value="MFS_SV2_like"/>
    <property type="match status" value="1"/>
</dbReference>
<feature type="transmembrane region" description="Helical" evidence="6">
    <location>
        <begin position="63"/>
        <end position="84"/>
    </location>
</feature>
<keyword evidence="3 6" id="KW-0812">Transmembrane</keyword>
<dbReference type="InterPro" id="IPR036259">
    <property type="entry name" value="MFS_trans_sf"/>
</dbReference>
<protein>
    <submittedName>
        <fullName evidence="8">Arabinose efflux permease family protein</fullName>
    </submittedName>
</protein>
<name>L0A959_CALLD</name>